<name>A0A918UQM1_9CAUL</name>
<feature type="modified residue" description="4-aspartylphosphate" evidence="2">
    <location>
        <position position="52"/>
    </location>
</feature>
<dbReference type="Proteomes" id="UP000662572">
    <property type="component" value="Unassembled WGS sequence"/>
</dbReference>
<sequence length="118" mass="12692">MKKILLAEDEDSVRSFLTRALQRAGYEVVSCADGDSAIEALDQGPYDLLLTDIVMPGADGIEVAKIAGQRQPGLKIMFITGFAAVALNAQKASPEAKVLEKPVHLREIVTEVERLIAA</sequence>
<gene>
    <name evidence="4" type="primary">cpdR</name>
    <name evidence="4" type="ORF">GCM10011273_12900</name>
</gene>
<reference evidence="4" key="2">
    <citation type="submission" date="2020-09" db="EMBL/GenBank/DDBJ databases">
        <authorList>
            <person name="Sun Q."/>
            <person name="Kim S."/>
        </authorList>
    </citation>
    <scope>NUCLEOTIDE SEQUENCE</scope>
    <source>
        <strain evidence="4">KCTC 32296</strain>
    </source>
</reference>
<dbReference type="PANTHER" id="PTHR44591:SF21">
    <property type="entry name" value="TWO-COMPONENT RESPONSE REGULATOR"/>
    <property type="match status" value="1"/>
</dbReference>
<proteinExistence type="predicted"/>
<keyword evidence="1 2" id="KW-0597">Phosphoprotein</keyword>
<organism evidence="4 5">
    <name type="scientific">Asticcacaulis endophyticus</name>
    <dbReference type="NCBI Taxonomy" id="1395890"/>
    <lineage>
        <taxon>Bacteria</taxon>
        <taxon>Pseudomonadati</taxon>
        <taxon>Pseudomonadota</taxon>
        <taxon>Alphaproteobacteria</taxon>
        <taxon>Caulobacterales</taxon>
        <taxon>Caulobacteraceae</taxon>
        <taxon>Asticcacaulis</taxon>
    </lineage>
</organism>
<dbReference type="GO" id="GO:0000160">
    <property type="term" value="P:phosphorelay signal transduction system"/>
    <property type="evidence" value="ECO:0007669"/>
    <property type="project" value="InterPro"/>
</dbReference>
<reference evidence="4" key="1">
    <citation type="journal article" date="2014" name="Int. J. Syst. Evol. Microbiol.">
        <title>Complete genome sequence of Corynebacterium casei LMG S-19264T (=DSM 44701T), isolated from a smear-ripened cheese.</title>
        <authorList>
            <consortium name="US DOE Joint Genome Institute (JGI-PGF)"/>
            <person name="Walter F."/>
            <person name="Albersmeier A."/>
            <person name="Kalinowski J."/>
            <person name="Ruckert C."/>
        </authorList>
    </citation>
    <scope>NUCLEOTIDE SEQUENCE</scope>
    <source>
        <strain evidence="4">KCTC 32296</strain>
    </source>
</reference>
<keyword evidence="5" id="KW-1185">Reference proteome</keyword>
<dbReference type="PANTHER" id="PTHR44591">
    <property type="entry name" value="STRESS RESPONSE REGULATOR PROTEIN 1"/>
    <property type="match status" value="1"/>
</dbReference>
<evidence type="ECO:0000313" key="5">
    <source>
        <dbReference type="Proteomes" id="UP000662572"/>
    </source>
</evidence>
<dbReference type="InterPro" id="IPR011006">
    <property type="entry name" value="CheY-like_superfamily"/>
</dbReference>
<feature type="domain" description="Response regulatory" evidence="3">
    <location>
        <begin position="3"/>
        <end position="116"/>
    </location>
</feature>
<accession>A0A918UQM1</accession>
<evidence type="ECO:0000256" key="2">
    <source>
        <dbReference type="PROSITE-ProRule" id="PRU00169"/>
    </source>
</evidence>
<dbReference type="InterPro" id="IPR050595">
    <property type="entry name" value="Bact_response_regulator"/>
</dbReference>
<evidence type="ECO:0000256" key="1">
    <source>
        <dbReference type="ARBA" id="ARBA00022553"/>
    </source>
</evidence>
<dbReference type="Pfam" id="PF00072">
    <property type="entry name" value="Response_reg"/>
    <property type="match status" value="1"/>
</dbReference>
<comment type="caution">
    <text evidence="4">The sequence shown here is derived from an EMBL/GenBank/DDBJ whole genome shotgun (WGS) entry which is preliminary data.</text>
</comment>
<dbReference type="RefSeq" id="WP_189485558.1">
    <property type="nucleotide sequence ID" value="NZ_BMZB01000001.1"/>
</dbReference>
<evidence type="ECO:0000259" key="3">
    <source>
        <dbReference type="PROSITE" id="PS50110"/>
    </source>
</evidence>
<dbReference type="AlphaFoldDB" id="A0A918UQM1"/>
<evidence type="ECO:0000313" key="4">
    <source>
        <dbReference type="EMBL" id="GGZ28497.1"/>
    </source>
</evidence>
<dbReference type="SMART" id="SM00448">
    <property type="entry name" value="REC"/>
    <property type="match status" value="1"/>
</dbReference>
<dbReference type="SUPFAM" id="SSF52172">
    <property type="entry name" value="CheY-like"/>
    <property type="match status" value="1"/>
</dbReference>
<dbReference type="Gene3D" id="3.40.50.2300">
    <property type="match status" value="1"/>
</dbReference>
<protein>
    <submittedName>
        <fullName evidence="4">Transcriptional regulator</fullName>
    </submittedName>
</protein>
<dbReference type="EMBL" id="BMZB01000001">
    <property type="protein sequence ID" value="GGZ28497.1"/>
    <property type="molecule type" value="Genomic_DNA"/>
</dbReference>
<dbReference type="InterPro" id="IPR001789">
    <property type="entry name" value="Sig_transdc_resp-reg_receiver"/>
</dbReference>
<dbReference type="PROSITE" id="PS50110">
    <property type="entry name" value="RESPONSE_REGULATORY"/>
    <property type="match status" value="1"/>
</dbReference>